<evidence type="ECO:0000313" key="5">
    <source>
        <dbReference type="Proteomes" id="UP001524473"/>
    </source>
</evidence>
<dbReference type="Pfam" id="PF00005">
    <property type="entry name" value="ABC_tran"/>
    <property type="match status" value="2"/>
</dbReference>
<dbReference type="InterPro" id="IPR003439">
    <property type="entry name" value="ABC_transporter-like_ATP-bd"/>
</dbReference>
<evidence type="ECO:0000259" key="3">
    <source>
        <dbReference type="PROSITE" id="PS50893"/>
    </source>
</evidence>
<dbReference type="InterPro" id="IPR017871">
    <property type="entry name" value="ABC_transporter-like_CS"/>
</dbReference>
<dbReference type="PANTHER" id="PTHR42855">
    <property type="entry name" value="ABC TRANSPORTER ATP-BINDING SUBUNIT"/>
    <property type="match status" value="1"/>
</dbReference>
<dbReference type="PROSITE" id="PS00211">
    <property type="entry name" value="ABC_TRANSPORTER_1"/>
    <property type="match status" value="2"/>
</dbReference>
<gene>
    <name evidence="4" type="ORF">NE695_09270</name>
</gene>
<dbReference type="GO" id="GO:0005524">
    <property type="term" value="F:ATP binding"/>
    <property type="evidence" value="ECO:0007669"/>
    <property type="project" value="UniProtKB-KW"/>
</dbReference>
<dbReference type="CDD" id="cd03221">
    <property type="entry name" value="ABCF_EF-3"/>
    <property type="match status" value="2"/>
</dbReference>
<keyword evidence="2 4" id="KW-0067">ATP-binding</keyword>
<dbReference type="RefSeq" id="WP_066867166.1">
    <property type="nucleotide sequence ID" value="NZ_CABKVV010000014.1"/>
</dbReference>
<protein>
    <submittedName>
        <fullName evidence="4">ATP-binding cassette domain-containing protein</fullName>
    </submittedName>
</protein>
<dbReference type="Proteomes" id="UP001524473">
    <property type="component" value="Unassembled WGS sequence"/>
</dbReference>
<name>A0ABT1RZU6_9FIRM</name>
<dbReference type="EMBL" id="JANFZH010000019">
    <property type="protein sequence ID" value="MCQ4840103.1"/>
    <property type="molecule type" value="Genomic_DNA"/>
</dbReference>
<accession>A0ABT1RZU6</accession>
<keyword evidence="5" id="KW-1185">Reference proteome</keyword>
<feature type="domain" description="ABC transporter" evidence="3">
    <location>
        <begin position="4"/>
        <end position="258"/>
    </location>
</feature>
<sequence>MIEIGMNHIVKNFGFKKILDKACLEVMTGERAAIVGRNGTGKSTILKLISGEESPDSGEISIRRGATLGVLEQIPRLREPGKTVEEVLLEPFADVLAAERELRALEAEMASPAADFDTVMERYSVLQERYTALGGYEQEERTAKVVQGFRLAGLLDREYNVLSGGQKTVVNLAAAVLRQPDILLLDEPTNHLDVKTLEWFEGFLAKYRGTVLLVSHDRYFLDRVANRTIVLEAGQCVSYPGNYTFSMQEQERLMLQEFEQYKTQQKKIAAMKAAIKRFREWGAQADNPKFFRKAKELEKRLEKLEILERPQLEKPKVPIKFSGARTGAEVLRLRDFSLAFGETVLLEHAGLLVREKEKVCLMGDNGTGKTSLIKAVLGELADYSGEIVLNPSVQLGYIPQEIRFPVEKDSVLEAFRREHVCSEGEARNLLAKYFFLGANVFKRVSSLSGGEKVLLKLCILLQNQVNFLILDEPTNHIDIETREMLEDALLEYSGTLLFISHDRYFIEKTASRITTLRERRIDSFDGGYAAYRAYLTKKGGTAD</sequence>
<comment type="caution">
    <text evidence="4">The sequence shown here is derived from an EMBL/GenBank/DDBJ whole genome shotgun (WGS) entry which is preliminary data.</text>
</comment>
<dbReference type="NCBIfam" id="NF000355">
    <property type="entry name" value="ribo_prot_ABC_F"/>
    <property type="match status" value="1"/>
</dbReference>
<dbReference type="SUPFAM" id="SSF52540">
    <property type="entry name" value="P-loop containing nucleoside triphosphate hydrolases"/>
    <property type="match status" value="2"/>
</dbReference>
<dbReference type="Pfam" id="PF12848">
    <property type="entry name" value="ABC_tran_Xtn"/>
    <property type="match status" value="1"/>
</dbReference>
<keyword evidence="1" id="KW-0547">Nucleotide-binding</keyword>
<evidence type="ECO:0000256" key="1">
    <source>
        <dbReference type="ARBA" id="ARBA00022741"/>
    </source>
</evidence>
<dbReference type="InterPro" id="IPR051309">
    <property type="entry name" value="ABCF_ATPase"/>
</dbReference>
<dbReference type="PANTHER" id="PTHR42855:SF2">
    <property type="entry name" value="DRUG RESISTANCE ABC TRANSPORTER,ATP-BINDING PROTEIN"/>
    <property type="match status" value="1"/>
</dbReference>
<organism evidence="4 5">
    <name type="scientific">Neglectibacter timonensis</name>
    <dbReference type="NCBI Taxonomy" id="1776382"/>
    <lineage>
        <taxon>Bacteria</taxon>
        <taxon>Bacillati</taxon>
        <taxon>Bacillota</taxon>
        <taxon>Clostridia</taxon>
        <taxon>Eubacteriales</taxon>
        <taxon>Oscillospiraceae</taxon>
        <taxon>Neglectibacter</taxon>
    </lineage>
</organism>
<feature type="domain" description="ABC transporter" evidence="3">
    <location>
        <begin position="331"/>
        <end position="543"/>
    </location>
</feature>
<dbReference type="PROSITE" id="PS50893">
    <property type="entry name" value="ABC_TRANSPORTER_2"/>
    <property type="match status" value="2"/>
</dbReference>
<dbReference type="InterPro" id="IPR032781">
    <property type="entry name" value="ABC_tran_Xtn"/>
</dbReference>
<dbReference type="SMART" id="SM00382">
    <property type="entry name" value="AAA"/>
    <property type="match status" value="2"/>
</dbReference>
<dbReference type="Gene3D" id="3.40.50.300">
    <property type="entry name" value="P-loop containing nucleotide triphosphate hydrolases"/>
    <property type="match status" value="2"/>
</dbReference>
<evidence type="ECO:0000313" key="4">
    <source>
        <dbReference type="EMBL" id="MCQ4840103.1"/>
    </source>
</evidence>
<dbReference type="InterPro" id="IPR027417">
    <property type="entry name" value="P-loop_NTPase"/>
</dbReference>
<reference evidence="4 5" key="1">
    <citation type="submission" date="2022-06" db="EMBL/GenBank/DDBJ databases">
        <title>Isolation of gut microbiota from human fecal samples.</title>
        <authorList>
            <person name="Pamer E.G."/>
            <person name="Barat B."/>
            <person name="Waligurski E."/>
            <person name="Medina S."/>
            <person name="Paddock L."/>
            <person name="Mostad J."/>
        </authorList>
    </citation>
    <scope>NUCLEOTIDE SEQUENCE [LARGE SCALE GENOMIC DNA]</scope>
    <source>
        <strain evidence="4 5">DFI.9.73</strain>
    </source>
</reference>
<dbReference type="InterPro" id="IPR003593">
    <property type="entry name" value="AAA+_ATPase"/>
</dbReference>
<proteinExistence type="predicted"/>
<evidence type="ECO:0000256" key="2">
    <source>
        <dbReference type="ARBA" id="ARBA00022840"/>
    </source>
</evidence>
<dbReference type="GeneID" id="90533783"/>